<dbReference type="EMBL" id="LT598480">
    <property type="protein sequence ID" value="SCV03960.1"/>
    <property type="molecule type" value="Genomic_DNA"/>
</dbReference>
<reference evidence="3" key="1">
    <citation type="submission" date="2016-03" db="EMBL/GenBank/DDBJ databases">
        <authorList>
            <person name="Devillers Hugo."/>
        </authorList>
    </citation>
    <scope>NUCLEOTIDE SEQUENCE [LARGE SCALE GENOMIC DNA]</scope>
</reference>
<evidence type="ECO:0000313" key="3">
    <source>
        <dbReference type="Proteomes" id="UP000191144"/>
    </source>
</evidence>
<feature type="signal peptide" evidence="1">
    <location>
        <begin position="1"/>
        <end position="17"/>
    </location>
</feature>
<name>A0A1G4KHE4_9SACH</name>
<proteinExistence type="predicted"/>
<organism evidence="2 3">
    <name type="scientific">Lachancea meyersii CBS 8951</name>
    <dbReference type="NCBI Taxonomy" id="1266667"/>
    <lineage>
        <taxon>Eukaryota</taxon>
        <taxon>Fungi</taxon>
        <taxon>Dikarya</taxon>
        <taxon>Ascomycota</taxon>
        <taxon>Saccharomycotina</taxon>
        <taxon>Saccharomycetes</taxon>
        <taxon>Saccharomycetales</taxon>
        <taxon>Saccharomycetaceae</taxon>
        <taxon>Lachancea</taxon>
    </lineage>
</organism>
<evidence type="ECO:0000256" key="1">
    <source>
        <dbReference type="SAM" id="SignalP"/>
    </source>
</evidence>
<accession>A0A1G4KHE4</accession>
<keyword evidence="3" id="KW-1185">Reference proteome</keyword>
<dbReference type="Proteomes" id="UP000191144">
    <property type="component" value="Chromosome H"/>
</dbReference>
<sequence>MAFFWLCLLCERSRRLGTLCSPWVCGCVSFTIREYHVPITRCRSNFPNCWFYLACFVRAPNKKPKKSPSEKTLNALDAQPVVVVVVVVAALYSSSSSSTQHTPANCWLSHSQRAIPGQNASLTLHFAATTTTTYIIAPADLYLLSRKLSVFRRPVSLSIAQFQQR</sequence>
<dbReference type="AlphaFoldDB" id="A0A1G4KHE4"/>
<gene>
    <name evidence="2" type="ORF">LAME_0H14620G</name>
</gene>
<feature type="chain" id="PRO_5009236509" evidence="1">
    <location>
        <begin position="18"/>
        <end position="165"/>
    </location>
</feature>
<keyword evidence="1" id="KW-0732">Signal</keyword>
<evidence type="ECO:0000313" key="2">
    <source>
        <dbReference type="EMBL" id="SCV03960.1"/>
    </source>
</evidence>
<protein>
    <submittedName>
        <fullName evidence="2">LAME_0H14620g1_1</fullName>
    </submittedName>
</protein>